<dbReference type="AlphaFoldDB" id="A0A1B2JGG9"/>
<evidence type="ECO:0000313" key="2">
    <source>
        <dbReference type="EMBL" id="ANZ77130.1"/>
    </source>
</evidence>
<keyword evidence="1" id="KW-1133">Transmembrane helix</keyword>
<name>A0A1B2JGG9_PICPA</name>
<dbReference type="OrthoDB" id="10281892at2759"/>
<keyword evidence="1" id="KW-0472">Membrane</keyword>
<protein>
    <submittedName>
        <fullName evidence="2">BA75_03868T0</fullName>
    </submittedName>
</protein>
<feature type="transmembrane region" description="Helical" evidence="1">
    <location>
        <begin position="50"/>
        <end position="66"/>
    </location>
</feature>
<evidence type="ECO:0000313" key="3">
    <source>
        <dbReference type="Proteomes" id="UP000094565"/>
    </source>
</evidence>
<sequence length="288" mass="33654">MSSYRDFDYGSTDQSVMPGAFPVDPRSTRIVTINVINQFKFQRRTLQREFLYALSVLTVIEILASFYHHSSILRLIIIASFQLVAELPDINTGRYDFTQDSFFKYFCLVFWHLFYMISDARGHIFNIYDVPLGDFINKMSVPNLPLQVHDTLSALKSFINNHNTKLSLYHSDAAYVYQTAKIKTINISLIGQLADWSRYQFILCELFILALQLIMLTINNKNFTLANDQDESQRVDIEGYIIDGDERTSVFEDGYQSNVKVYEITVLDNISFSELRNWIFQRIKYLRE</sequence>
<gene>
    <name evidence="2" type="ORF">ATY40_BA7503868</name>
</gene>
<reference evidence="2 3" key="1">
    <citation type="submission" date="2016-02" db="EMBL/GenBank/DDBJ databases">
        <title>Comparative genomic and transcriptomic foundation for Pichia pastoris.</title>
        <authorList>
            <person name="Love K.R."/>
            <person name="Shah K.A."/>
            <person name="Whittaker C.A."/>
            <person name="Wu J."/>
            <person name="Bartlett M.C."/>
            <person name="Ma D."/>
            <person name="Leeson R.L."/>
            <person name="Priest M."/>
            <person name="Young S.K."/>
            <person name="Love J.C."/>
        </authorList>
    </citation>
    <scope>NUCLEOTIDE SEQUENCE [LARGE SCALE GENOMIC DNA]</scope>
    <source>
        <strain evidence="2 3">ATCC 28485</strain>
    </source>
</reference>
<accession>A0A1B2JGG9</accession>
<proteinExistence type="predicted"/>
<keyword evidence="1" id="KW-0812">Transmembrane</keyword>
<keyword evidence="3" id="KW-1185">Reference proteome</keyword>
<evidence type="ECO:0000256" key="1">
    <source>
        <dbReference type="SAM" id="Phobius"/>
    </source>
</evidence>
<dbReference type="EMBL" id="CP014586">
    <property type="protein sequence ID" value="ANZ77130.1"/>
    <property type="molecule type" value="Genomic_DNA"/>
</dbReference>
<organism evidence="2 3">
    <name type="scientific">Komagataella pastoris</name>
    <name type="common">Yeast</name>
    <name type="synonym">Pichia pastoris</name>
    <dbReference type="NCBI Taxonomy" id="4922"/>
    <lineage>
        <taxon>Eukaryota</taxon>
        <taxon>Fungi</taxon>
        <taxon>Dikarya</taxon>
        <taxon>Ascomycota</taxon>
        <taxon>Saccharomycotina</taxon>
        <taxon>Pichiomycetes</taxon>
        <taxon>Pichiales</taxon>
        <taxon>Pichiaceae</taxon>
        <taxon>Komagataella</taxon>
    </lineage>
</organism>
<dbReference type="Proteomes" id="UP000094565">
    <property type="component" value="Chromosome 3"/>
</dbReference>